<dbReference type="Proteomes" id="UP000199592">
    <property type="component" value="Unassembled WGS sequence"/>
</dbReference>
<organism evidence="3 4">
    <name type="scientific">Flagellimonas zhangzhouensis</name>
    <dbReference type="NCBI Taxonomy" id="1073328"/>
    <lineage>
        <taxon>Bacteria</taxon>
        <taxon>Pseudomonadati</taxon>
        <taxon>Bacteroidota</taxon>
        <taxon>Flavobacteriia</taxon>
        <taxon>Flavobacteriales</taxon>
        <taxon>Flavobacteriaceae</taxon>
        <taxon>Flagellimonas</taxon>
    </lineage>
</organism>
<dbReference type="CDD" id="cd14727">
    <property type="entry name" value="ChanN-like"/>
    <property type="match status" value="1"/>
</dbReference>
<feature type="signal peptide" evidence="1">
    <location>
        <begin position="1"/>
        <end position="21"/>
    </location>
</feature>
<dbReference type="AlphaFoldDB" id="A0A1H2RT76"/>
<evidence type="ECO:0000313" key="3">
    <source>
        <dbReference type="EMBL" id="SDW22478.1"/>
    </source>
</evidence>
<dbReference type="InterPro" id="IPR007314">
    <property type="entry name" value="Cofac_haem-bd_dom"/>
</dbReference>
<feature type="chain" id="PRO_5011656105" evidence="1">
    <location>
        <begin position="22"/>
        <end position="283"/>
    </location>
</feature>
<dbReference type="Gene3D" id="3.40.50.11550">
    <property type="match status" value="1"/>
</dbReference>
<evidence type="ECO:0000313" key="4">
    <source>
        <dbReference type="Proteomes" id="UP000199592"/>
    </source>
</evidence>
<reference evidence="4" key="1">
    <citation type="submission" date="2016-10" db="EMBL/GenBank/DDBJ databases">
        <authorList>
            <person name="Varghese N."/>
            <person name="Submissions S."/>
        </authorList>
    </citation>
    <scope>NUCLEOTIDE SEQUENCE [LARGE SCALE GENOMIC DNA]</scope>
    <source>
        <strain evidence="4">DSM 25030</strain>
    </source>
</reference>
<dbReference type="OrthoDB" id="1680202at2"/>
<proteinExistence type="predicted"/>
<dbReference type="SUPFAM" id="SSF159501">
    <property type="entry name" value="EreA/ChaN-like"/>
    <property type="match status" value="1"/>
</dbReference>
<name>A0A1H2RT76_9FLAO</name>
<evidence type="ECO:0000256" key="1">
    <source>
        <dbReference type="SAM" id="SignalP"/>
    </source>
</evidence>
<keyword evidence="4" id="KW-1185">Reference proteome</keyword>
<feature type="domain" description="Haem-binding uptake Tiki superfamily ChaN" evidence="2">
    <location>
        <begin position="39"/>
        <end position="238"/>
    </location>
</feature>
<sequence length="283" mass="32318">MKNFLFLLSFAFGILISSAQKAPYVIYNTKGKKVTYKKMLKTLEEKDMILFGELHNNPIAHWLQFELTSDLFLKKPLILGAEMIEADNQNELNAYLAEEIDAKALDTVARLWPNHKTDYAPLVDFAKENELVFVATNVPRRYASMVYKGGFETLDSLSTKEKSWIAPLPITYDPELPGYQNILKMMGDHGSPTLVMAQAIKDATMAHFILENYKENSLFMHYNGAYHSNNYEGILWYLMLERPDLAYGTISTVTQEDVHQLAEENLGIADFIICVDKNMTTTY</sequence>
<dbReference type="EMBL" id="FNMY01000001">
    <property type="protein sequence ID" value="SDW22478.1"/>
    <property type="molecule type" value="Genomic_DNA"/>
</dbReference>
<dbReference type="RefSeq" id="WP_090295251.1">
    <property type="nucleotide sequence ID" value="NZ_FNKI01000002.1"/>
</dbReference>
<dbReference type="Pfam" id="PF04187">
    <property type="entry name" value="Cofac_haem_bdg"/>
    <property type="match status" value="1"/>
</dbReference>
<dbReference type="STRING" id="1073328.SAMN05216294_2139"/>
<evidence type="ECO:0000259" key="2">
    <source>
        <dbReference type="Pfam" id="PF04187"/>
    </source>
</evidence>
<protein>
    <submittedName>
        <fullName evidence="3">Uncharacterized iron-regulated protein</fullName>
    </submittedName>
</protein>
<gene>
    <name evidence="3" type="ORF">SAMN04487892_0787</name>
</gene>
<keyword evidence="1" id="KW-0732">Signal</keyword>
<accession>A0A1H2RT76</accession>